<dbReference type="Proteomes" id="UP001596548">
    <property type="component" value="Unassembled WGS sequence"/>
</dbReference>
<comment type="caution">
    <text evidence="2">The sequence shown here is derived from an EMBL/GenBank/DDBJ whole genome shotgun (WGS) entry which is preliminary data.</text>
</comment>
<evidence type="ECO:0000313" key="2">
    <source>
        <dbReference type="EMBL" id="MFC7274923.1"/>
    </source>
</evidence>
<dbReference type="PANTHER" id="PTHR35525">
    <property type="entry name" value="BLL6575 PROTEIN"/>
    <property type="match status" value="1"/>
</dbReference>
<dbReference type="Gene3D" id="1.10.3300.10">
    <property type="entry name" value="Jann2411-like domain"/>
    <property type="match status" value="1"/>
</dbReference>
<keyword evidence="3" id="KW-1185">Reference proteome</keyword>
<dbReference type="RefSeq" id="WP_378967445.1">
    <property type="nucleotide sequence ID" value="NZ_JBHTBJ010000007.1"/>
</dbReference>
<accession>A0ABW2HP33</accession>
<dbReference type="Pfam" id="PF07336">
    <property type="entry name" value="ABATE"/>
    <property type="match status" value="1"/>
</dbReference>
<protein>
    <submittedName>
        <fullName evidence="2">CGNR zinc finger domain-containing protein</fullName>
    </submittedName>
</protein>
<organism evidence="2 3">
    <name type="scientific">Paractinoplanes rhizophilus</name>
    <dbReference type="NCBI Taxonomy" id="1416877"/>
    <lineage>
        <taxon>Bacteria</taxon>
        <taxon>Bacillati</taxon>
        <taxon>Actinomycetota</taxon>
        <taxon>Actinomycetes</taxon>
        <taxon>Micromonosporales</taxon>
        <taxon>Micromonosporaceae</taxon>
        <taxon>Paractinoplanes</taxon>
    </lineage>
</organism>
<sequence>MAGKGTRAPAAELAFRWRGGRPALDFTATVGERWRGRFERLREPADLARWFGEAGLTDAAVAVSPARLRQARQLREALYRLFTAVRTAAAPNPADVDLVHRWATRPAPGPGLMLLGDRLAPAPAPPDATALLTAVARDAVDLVTGPLAARIRECDRPDCALLFVDESRAGARRWCSMDTCGARSKMSVYRSRHGR</sequence>
<dbReference type="InterPro" id="IPR021005">
    <property type="entry name" value="Znf_CGNR"/>
</dbReference>
<dbReference type="PANTHER" id="PTHR35525:SF3">
    <property type="entry name" value="BLL6575 PROTEIN"/>
    <property type="match status" value="1"/>
</dbReference>
<name>A0ABW2HP33_9ACTN</name>
<dbReference type="EMBL" id="JBHTBJ010000007">
    <property type="protein sequence ID" value="MFC7274923.1"/>
    <property type="molecule type" value="Genomic_DNA"/>
</dbReference>
<feature type="domain" description="Zinc finger CGNR" evidence="1">
    <location>
        <begin position="150"/>
        <end position="193"/>
    </location>
</feature>
<dbReference type="SUPFAM" id="SSF160904">
    <property type="entry name" value="Jann2411-like"/>
    <property type="match status" value="1"/>
</dbReference>
<dbReference type="InterPro" id="IPR010852">
    <property type="entry name" value="ABATE"/>
</dbReference>
<dbReference type="Pfam" id="PF11706">
    <property type="entry name" value="zf-CGNR"/>
    <property type="match status" value="1"/>
</dbReference>
<reference evidence="3" key="1">
    <citation type="journal article" date="2019" name="Int. J. Syst. Evol. Microbiol.">
        <title>The Global Catalogue of Microorganisms (GCM) 10K type strain sequencing project: providing services to taxonomists for standard genome sequencing and annotation.</title>
        <authorList>
            <consortium name="The Broad Institute Genomics Platform"/>
            <consortium name="The Broad Institute Genome Sequencing Center for Infectious Disease"/>
            <person name="Wu L."/>
            <person name="Ma J."/>
        </authorList>
    </citation>
    <scope>NUCLEOTIDE SEQUENCE [LARGE SCALE GENOMIC DNA]</scope>
    <source>
        <strain evidence="3">XZYJT-10</strain>
    </source>
</reference>
<dbReference type="InterPro" id="IPR023286">
    <property type="entry name" value="ABATE_dom_sf"/>
</dbReference>
<evidence type="ECO:0000259" key="1">
    <source>
        <dbReference type="Pfam" id="PF11706"/>
    </source>
</evidence>
<proteinExistence type="predicted"/>
<gene>
    <name evidence="2" type="ORF">ACFQS1_13080</name>
</gene>
<evidence type="ECO:0000313" key="3">
    <source>
        <dbReference type="Proteomes" id="UP001596548"/>
    </source>
</evidence>